<dbReference type="InterPro" id="IPR036390">
    <property type="entry name" value="WH_DNA-bd_sf"/>
</dbReference>
<sequence length="306" mass="33164">MRRTYRILEAAGQRIRVPRPAGDRAGTARGVVNWGMLMRPAELAAIRAGDVDVAFRRWERPRVRVGTRMRTAVGLVEITSVDRVPVSSLTAADARRAGAMSLAALRQGLDRVHPDRPVYRIGLRYAGADPRHALRAAVPDTAEIETIVAWLDRLDRASPTGPWTRATLLLIDELPATRAPDLAQRMGRDTPAFKQNVRKLKERGLTESLDIGYRLSARGAAVLDHEGHPRPAQDRPVPEPGTPLPHLGAAATRALTAHGVVNLEQVAGLTEDEVRALHGVGPYALGHLRAALDAAGLAFRSNSSVV</sequence>
<dbReference type="EMBL" id="BOMV01000076">
    <property type="protein sequence ID" value="GIE99742.1"/>
    <property type="molecule type" value="Genomic_DNA"/>
</dbReference>
<comment type="caution">
    <text evidence="1">The sequence shown here is derived from an EMBL/GenBank/DDBJ whole genome shotgun (WGS) entry which is preliminary data.</text>
</comment>
<dbReference type="SUPFAM" id="SSF46785">
    <property type="entry name" value="Winged helix' DNA-binding domain"/>
    <property type="match status" value="1"/>
</dbReference>
<dbReference type="Proteomes" id="UP000636960">
    <property type="component" value="Unassembled WGS sequence"/>
</dbReference>
<keyword evidence="2" id="KW-1185">Reference proteome</keyword>
<dbReference type="AlphaFoldDB" id="A0A919N2E7"/>
<evidence type="ECO:0000313" key="2">
    <source>
        <dbReference type="Proteomes" id="UP000636960"/>
    </source>
</evidence>
<evidence type="ECO:0000313" key="1">
    <source>
        <dbReference type="EMBL" id="GIE99742.1"/>
    </source>
</evidence>
<proteinExistence type="predicted"/>
<dbReference type="RefSeq" id="WP_239163299.1">
    <property type="nucleotide sequence ID" value="NZ_BOMV01000076.1"/>
</dbReference>
<reference evidence="1" key="1">
    <citation type="submission" date="2021-01" db="EMBL/GenBank/DDBJ databases">
        <title>Whole genome shotgun sequence of Actinoplanes rishiriensis NBRC 108556.</title>
        <authorList>
            <person name="Komaki H."/>
            <person name="Tamura T."/>
        </authorList>
    </citation>
    <scope>NUCLEOTIDE SEQUENCE</scope>
    <source>
        <strain evidence="1">NBRC 108556</strain>
    </source>
</reference>
<evidence type="ECO:0008006" key="3">
    <source>
        <dbReference type="Google" id="ProtNLM"/>
    </source>
</evidence>
<name>A0A919N2E7_9ACTN</name>
<accession>A0A919N2E7</accession>
<gene>
    <name evidence="1" type="ORF">Ari01nite_72070</name>
</gene>
<protein>
    <recommendedName>
        <fullName evidence="3">DNA-binding protein</fullName>
    </recommendedName>
</protein>
<organism evidence="1 2">
    <name type="scientific">Paractinoplanes rishiriensis</name>
    <dbReference type="NCBI Taxonomy" id="1050105"/>
    <lineage>
        <taxon>Bacteria</taxon>
        <taxon>Bacillati</taxon>
        <taxon>Actinomycetota</taxon>
        <taxon>Actinomycetes</taxon>
        <taxon>Micromonosporales</taxon>
        <taxon>Micromonosporaceae</taxon>
        <taxon>Paractinoplanes</taxon>
    </lineage>
</organism>